<name>A0ABY6TI22_9PAST</name>
<sequence length="44" mass="5156">MELYLDTADVKIIEKFHRTLESVYLSIISCFILCELALIFSFNL</sequence>
<feature type="transmembrane region" description="Helical" evidence="1">
    <location>
        <begin position="23"/>
        <end position="42"/>
    </location>
</feature>
<reference evidence="2 3" key="1">
    <citation type="submission" date="2019-05" db="EMBL/GenBank/DDBJ databases">
        <authorList>
            <consortium name="Pathogen Informatics"/>
        </authorList>
    </citation>
    <scope>NUCLEOTIDE SEQUENCE [LARGE SCALE GENOMIC DNA]</scope>
    <source>
        <strain evidence="2 3">NM319</strain>
    </source>
</reference>
<keyword evidence="1" id="KW-1133">Transmembrane helix</keyword>
<evidence type="ECO:0000313" key="2">
    <source>
        <dbReference type="EMBL" id="VTU06828.1"/>
    </source>
</evidence>
<keyword evidence="1" id="KW-0812">Transmembrane</keyword>
<gene>
    <name evidence="2" type="ORF">SAMEA1410922_00572</name>
</gene>
<keyword evidence="1" id="KW-0472">Membrane</keyword>
<organism evidence="2 3">
    <name type="scientific">Actinobacillus porcinus</name>
    <dbReference type="NCBI Taxonomy" id="51048"/>
    <lineage>
        <taxon>Bacteria</taxon>
        <taxon>Pseudomonadati</taxon>
        <taxon>Pseudomonadota</taxon>
        <taxon>Gammaproteobacteria</taxon>
        <taxon>Pasteurellales</taxon>
        <taxon>Pasteurellaceae</taxon>
        <taxon>Actinobacillus</taxon>
    </lineage>
</organism>
<protein>
    <submittedName>
        <fullName evidence="2">Uncharacterized protein</fullName>
    </submittedName>
</protein>
<evidence type="ECO:0000256" key="1">
    <source>
        <dbReference type="SAM" id="Phobius"/>
    </source>
</evidence>
<evidence type="ECO:0000313" key="3">
    <source>
        <dbReference type="Proteomes" id="UP000308167"/>
    </source>
</evidence>
<dbReference type="EMBL" id="CABFKI010000003">
    <property type="protein sequence ID" value="VTU06828.1"/>
    <property type="molecule type" value="Genomic_DNA"/>
</dbReference>
<comment type="caution">
    <text evidence="2">The sequence shown here is derived from an EMBL/GenBank/DDBJ whole genome shotgun (WGS) entry which is preliminary data.</text>
</comment>
<dbReference type="Proteomes" id="UP000308167">
    <property type="component" value="Unassembled WGS sequence"/>
</dbReference>
<keyword evidence="3" id="KW-1185">Reference proteome</keyword>
<proteinExistence type="predicted"/>
<accession>A0ABY6TI22</accession>